<organism evidence="2 3">
    <name type="scientific">Ochrobactrum teleogrylli</name>
    <dbReference type="NCBI Taxonomy" id="2479765"/>
    <lineage>
        <taxon>Bacteria</taxon>
        <taxon>Pseudomonadati</taxon>
        <taxon>Pseudomonadota</taxon>
        <taxon>Alphaproteobacteria</taxon>
        <taxon>Hyphomicrobiales</taxon>
        <taxon>Brucellaceae</taxon>
        <taxon>Brucella/Ochrobactrum group</taxon>
        <taxon>Ochrobactrum</taxon>
    </lineage>
</organism>
<evidence type="ECO:0000313" key="3">
    <source>
        <dbReference type="Proteomes" id="UP001362311"/>
    </source>
</evidence>
<name>A0ABD5K4G7_9HYPH</name>
<dbReference type="Pfam" id="PF18746">
    <property type="entry name" value="aGPT-Pplase3"/>
    <property type="match status" value="1"/>
</dbReference>
<evidence type="ECO:0000259" key="1">
    <source>
        <dbReference type="Pfam" id="PF18746"/>
    </source>
</evidence>
<accession>A0ABD5K4G7</accession>
<dbReference type="RefSeq" id="WP_262077853.1">
    <property type="nucleotide sequence ID" value="NZ_JBBHKQ010000003.1"/>
</dbReference>
<sequence length="310" mass="34870">MEQPKMWPKRQQQHEHLFSSLQAHSENVRGLPGIVDDLARETLSMQFVASLRREDYYKRVQEKPIAARRADPNSGSFDAERAVAYHLQNENIEEAAWLLFLMTHFARPATSGWLRLRQVYGRLGEGIWDWQTVSHNPQGMISWLAENWTSIGGKFGNHRKYESLRPNSNRSFGEVLLSYLAWIGPAGHQAFFSTAVQQTGNDPATIFDALYKNMNVKTFGRLAKFDYLALISRYGVAPIEPGSAYFKGATGPTSGAKLLFTGSRTGPATEIQLQSWVDELDKALGVGMAVMEDALCNWQKSPAAFIHFRG</sequence>
<protein>
    <recommendedName>
        <fullName evidence="1">Alpha-glutamyl/putrescinyl thymine pyrophosphorylase clade 3 domain-containing protein</fullName>
    </recommendedName>
</protein>
<dbReference type="Proteomes" id="UP001362311">
    <property type="component" value="Unassembled WGS sequence"/>
</dbReference>
<dbReference type="InterPro" id="IPR041271">
    <property type="entry name" value="AGPT-Pplase3"/>
</dbReference>
<evidence type="ECO:0000313" key="2">
    <source>
        <dbReference type="EMBL" id="MEJ5902972.1"/>
    </source>
</evidence>
<reference evidence="2 3" key="1">
    <citation type="submission" date="2024-03" db="EMBL/GenBank/DDBJ databases">
        <title>Reference genomes for the five species model microbial community.</title>
        <authorList>
            <person name="Padfield D."/>
        </authorList>
    </citation>
    <scope>NUCLEOTIDE SEQUENCE [LARGE SCALE GENOMIC DNA]</scope>
    <source>
        <strain evidence="2 3">AB1</strain>
    </source>
</reference>
<dbReference type="EMBL" id="JBBHKQ010000003">
    <property type="protein sequence ID" value="MEJ5902972.1"/>
    <property type="molecule type" value="Genomic_DNA"/>
</dbReference>
<dbReference type="AlphaFoldDB" id="A0ABD5K4G7"/>
<gene>
    <name evidence="2" type="ORF">WIX40_23110</name>
</gene>
<proteinExistence type="predicted"/>
<feature type="domain" description="Alpha-glutamyl/putrescinyl thymine pyrophosphorylase clade 3" evidence="1">
    <location>
        <begin position="39"/>
        <end position="310"/>
    </location>
</feature>
<comment type="caution">
    <text evidence="2">The sequence shown here is derived from an EMBL/GenBank/DDBJ whole genome shotgun (WGS) entry which is preliminary data.</text>
</comment>